<organism evidence="5 6">
    <name type="scientific">Nocardiopsis codii</name>
    <dbReference type="NCBI Taxonomy" id="3065942"/>
    <lineage>
        <taxon>Bacteria</taxon>
        <taxon>Bacillati</taxon>
        <taxon>Actinomycetota</taxon>
        <taxon>Actinomycetes</taxon>
        <taxon>Streptosporangiales</taxon>
        <taxon>Nocardiopsidaceae</taxon>
        <taxon>Nocardiopsis</taxon>
    </lineage>
</organism>
<feature type="region of interest" description="Disordered" evidence="3">
    <location>
        <begin position="236"/>
        <end position="298"/>
    </location>
</feature>
<evidence type="ECO:0000256" key="1">
    <source>
        <dbReference type="ARBA" id="ARBA00022630"/>
    </source>
</evidence>
<gene>
    <name evidence="5" type="ORF">Q8791_00315</name>
</gene>
<evidence type="ECO:0000313" key="6">
    <source>
        <dbReference type="Proteomes" id="UP001356095"/>
    </source>
</evidence>
<dbReference type="Pfam" id="PF01565">
    <property type="entry name" value="FAD_binding_4"/>
    <property type="match status" value="1"/>
</dbReference>
<dbReference type="InterPro" id="IPR006094">
    <property type="entry name" value="Oxid_FAD_bind_N"/>
</dbReference>
<comment type="caution">
    <text evidence="5">The sequence shown here is derived from an EMBL/GenBank/DDBJ whole genome shotgun (WGS) entry which is preliminary data.</text>
</comment>
<dbReference type="Proteomes" id="UP001356095">
    <property type="component" value="Unassembled WGS sequence"/>
</dbReference>
<feature type="domain" description="FAD-binding PCMH-type" evidence="4">
    <location>
        <begin position="19"/>
        <end position="196"/>
    </location>
</feature>
<keyword evidence="1" id="KW-0285">Flavoprotein</keyword>
<dbReference type="RefSeq" id="WP_330089781.1">
    <property type="nucleotide sequence ID" value="NZ_JAUZMY010000001.1"/>
</dbReference>
<dbReference type="PROSITE" id="PS51387">
    <property type="entry name" value="FAD_PCMH"/>
    <property type="match status" value="1"/>
</dbReference>
<dbReference type="InterPro" id="IPR016169">
    <property type="entry name" value="FAD-bd_PCMH_sub2"/>
</dbReference>
<evidence type="ECO:0000259" key="4">
    <source>
        <dbReference type="PROSITE" id="PS51387"/>
    </source>
</evidence>
<dbReference type="InterPro" id="IPR016166">
    <property type="entry name" value="FAD-bd_PCMH"/>
</dbReference>
<dbReference type="EMBL" id="JAUZMY010000001">
    <property type="protein sequence ID" value="MEE2035664.1"/>
    <property type="molecule type" value="Genomic_DNA"/>
</dbReference>
<dbReference type="InterPro" id="IPR016164">
    <property type="entry name" value="FAD-linked_Oxase-like_C"/>
</dbReference>
<dbReference type="SUPFAM" id="SSF55103">
    <property type="entry name" value="FAD-linked oxidases, C-terminal domain"/>
    <property type="match status" value="1"/>
</dbReference>
<keyword evidence="6" id="KW-1185">Reference proteome</keyword>
<dbReference type="SUPFAM" id="SSF56176">
    <property type="entry name" value="FAD-binding/transporter-associated domain-like"/>
    <property type="match status" value="1"/>
</dbReference>
<proteinExistence type="predicted"/>
<accession>A0ABU7K0H0</accession>
<keyword evidence="2" id="KW-0274">FAD</keyword>
<evidence type="ECO:0000256" key="2">
    <source>
        <dbReference type="ARBA" id="ARBA00022827"/>
    </source>
</evidence>
<evidence type="ECO:0000256" key="3">
    <source>
        <dbReference type="SAM" id="MobiDB-lite"/>
    </source>
</evidence>
<reference evidence="5 6" key="1">
    <citation type="submission" date="2023-08" db="EMBL/GenBank/DDBJ databases">
        <authorList>
            <person name="Girao M."/>
            <person name="Carvalho M.F."/>
        </authorList>
    </citation>
    <scope>NUCLEOTIDE SEQUENCE [LARGE SCALE GENOMIC DNA]</scope>
    <source>
        <strain evidence="5 6">CT-R113</strain>
    </source>
</reference>
<protein>
    <submittedName>
        <fullName evidence="5">FAD-binding oxidoreductase</fullName>
    </submittedName>
</protein>
<dbReference type="Gene3D" id="3.30.465.10">
    <property type="match status" value="1"/>
</dbReference>
<dbReference type="PANTHER" id="PTHR11748">
    <property type="entry name" value="D-LACTATE DEHYDROGENASE"/>
    <property type="match status" value="1"/>
</dbReference>
<evidence type="ECO:0000313" key="5">
    <source>
        <dbReference type="EMBL" id="MEE2035664.1"/>
    </source>
</evidence>
<feature type="compositionally biased region" description="Low complexity" evidence="3">
    <location>
        <begin position="278"/>
        <end position="292"/>
    </location>
</feature>
<sequence length="474" mass="47616">MPDVAGCALRRGASDDAVGAIVPDHVARPDDTGALGRVMAAAERHGLTVVARGNGTAMDWGGVPRGASLLVDTAGLSWIDHIAGDLVVEAGAGTPVADLFAVLETAGQRLSVDPVREGGTVGGMVATGVCGPRRLLTGALRDLVIGMTVVRADGVVARSGGRVVKNVAGYDLAKLHTGGFGTLGVIASVAFRLHPLPPAVRVVTAPLASREHAERITAALRATTVVPAAVELHWPSRLPPPPSTDASGAAQPSRLPPPPSTDASGAAQPTRLPPPPSTDASGTPSTPSTAGTDRPHDVRGPLLQVVLEGTPEGLDARTATVLAVLSGTGPRDGSVPDAPRVDRDLPTGWGLLPAGGTVARVTVPPAESVAAAEALGAVAGTVHGADARISGSVPRGALFAAFAPGTPADAVAGVLAEARSRPGWSATLLRAEPHVHAAGVDPWGEIPGLPLMRAVRDAFDPGRRLAPGRFADGA</sequence>
<name>A0ABU7K0H0_9ACTN</name>
<dbReference type="PANTHER" id="PTHR11748:SF103">
    <property type="entry name" value="GLYCOLATE OXIDASE SUBUNIT GLCE"/>
    <property type="match status" value="1"/>
</dbReference>
<dbReference type="InterPro" id="IPR036318">
    <property type="entry name" value="FAD-bd_PCMH-like_sf"/>
</dbReference>